<proteinExistence type="inferred from homology"/>
<dbReference type="Gene3D" id="3.40.50.960">
    <property type="entry name" value="Lumazine/riboflavin synthase"/>
    <property type="match status" value="1"/>
</dbReference>
<dbReference type="UniPathway" id="UPA00275">
    <property type="reaction ID" value="UER00404"/>
</dbReference>
<comment type="caution">
    <text evidence="8">The sequence shown here is derived from an EMBL/GenBank/DDBJ whole genome shotgun (WGS) entry which is preliminary data.</text>
</comment>
<comment type="similarity">
    <text evidence="2 7">Belongs to the DMRL synthase family.</text>
</comment>
<dbReference type="GO" id="GO:0000906">
    <property type="term" value="F:6,7-dimethyl-8-ribityllumazine synthase activity"/>
    <property type="evidence" value="ECO:0007669"/>
    <property type="project" value="UniProtKB-UniRule"/>
</dbReference>
<evidence type="ECO:0000256" key="6">
    <source>
        <dbReference type="ARBA" id="ARBA00048785"/>
    </source>
</evidence>
<organism evidence="8 9">
    <name type="scientific">Chitinophaga skermanii</name>
    <dbReference type="NCBI Taxonomy" id="331697"/>
    <lineage>
        <taxon>Bacteria</taxon>
        <taxon>Pseudomonadati</taxon>
        <taxon>Bacteroidota</taxon>
        <taxon>Chitinophagia</taxon>
        <taxon>Chitinophagales</taxon>
        <taxon>Chitinophagaceae</taxon>
        <taxon>Chitinophaga</taxon>
    </lineage>
</organism>
<gene>
    <name evidence="7" type="primary">ribH</name>
    <name evidence="8" type="ORF">LX64_01931</name>
</gene>
<comment type="pathway">
    <text evidence="1 7">Cofactor biosynthesis; riboflavin biosynthesis; riboflavin from 2-hydroxy-3-oxobutyl phosphate and 5-amino-6-(D-ribitylamino)uracil: step 1/2.</text>
</comment>
<accession>A0A327QT38</accession>
<evidence type="ECO:0000256" key="5">
    <source>
        <dbReference type="ARBA" id="ARBA00022679"/>
    </source>
</evidence>
<evidence type="ECO:0000313" key="9">
    <source>
        <dbReference type="Proteomes" id="UP000249547"/>
    </source>
</evidence>
<feature type="binding site" evidence="7">
    <location>
        <position position="137"/>
    </location>
    <ligand>
        <name>(2S)-2-hydroxy-3-oxobutyl phosphate</name>
        <dbReference type="ChEBI" id="CHEBI:58830"/>
    </ligand>
</feature>
<dbReference type="PANTHER" id="PTHR21058">
    <property type="entry name" value="6,7-DIMETHYL-8-RIBITYLLUMAZINE SYNTHASE DMRL SYNTHASE LUMAZINE SYNTHASE"/>
    <property type="match status" value="1"/>
</dbReference>
<evidence type="ECO:0000256" key="4">
    <source>
        <dbReference type="ARBA" id="ARBA00022619"/>
    </source>
</evidence>
<dbReference type="EMBL" id="QLLL01000003">
    <property type="protein sequence ID" value="RAJ06804.1"/>
    <property type="molecule type" value="Genomic_DNA"/>
</dbReference>
<evidence type="ECO:0000256" key="1">
    <source>
        <dbReference type="ARBA" id="ARBA00004917"/>
    </source>
</evidence>
<feature type="binding site" evidence="7">
    <location>
        <position position="123"/>
    </location>
    <ligand>
        <name>5-amino-6-(D-ribitylamino)uracil</name>
        <dbReference type="ChEBI" id="CHEBI:15934"/>
    </ligand>
</feature>
<feature type="active site" description="Proton donor" evidence="7">
    <location>
        <position position="98"/>
    </location>
</feature>
<keyword evidence="4 7" id="KW-0686">Riboflavin biosynthesis</keyword>
<evidence type="ECO:0000313" key="8">
    <source>
        <dbReference type="EMBL" id="RAJ06804.1"/>
    </source>
</evidence>
<protein>
    <recommendedName>
        <fullName evidence="3 7">6,7-dimethyl-8-ribityllumazine synthase</fullName>
        <shortName evidence="7">DMRL synthase</shortName>
        <shortName evidence="7">LS</shortName>
        <shortName evidence="7">Lumazine synthase</shortName>
        <ecNumber evidence="3 7">2.5.1.78</ecNumber>
    </recommendedName>
</protein>
<feature type="binding site" evidence="7">
    <location>
        <begin position="95"/>
        <end position="96"/>
    </location>
    <ligand>
        <name>(2S)-2-hydroxy-3-oxobutyl phosphate</name>
        <dbReference type="ChEBI" id="CHEBI:58830"/>
    </ligand>
</feature>
<dbReference type="Pfam" id="PF00885">
    <property type="entry name" value="DMRL_synthase"/>
    <property type="match status" value="1"/>
</dbReference>
<feature type="binding site" evidence="7">
    <location>
        <position position="29"/>
    </location>
    <ligand>
        <name>5-amino-6-(D-ribitylamino)uracil</name>
        <dbReference type="ChEBI" id="CHEBI:15934"/>
    </ligand>
</feature>
<feature type="binding site" evidence="7">
    <location>
        <begin position="61"/>
        <end position="63"/>
    </location>
    <ligand>
        <name>5-amino-6-(D-ribitylamino)uracil</name>
        <dbReference type="ChEBI" id="CHEBI:15934"/>
    </ligand>
</feature>
<dbReference type="InterPro" id="IPR002180">
    <property type="entry name" value="LS/RS"/>
</dbReference>
<comment type="function">
    <text evidence="7">Catalyzes the formation of 6,7-dimethyl-8-ribityllumazine by condensation of 5-amino-6-(D-ribitylamino)uracil with 3,4-dihydroxy-2-butanone 4-phosphate. This is the penultimate step in the biosynthesis of riboflavin.</text>
</comment>
<dbReference type="GO" id="GO:0009349">
    <property type="term" value="C:riboflavin synthase complex"/>
    <property type="evidence" value="ECO:0007669"/>
    <property type="project" value="UniProtKB-UniRule"/>
</dbReference>
<dbReference type="EC" id="2.5.1.78" evidence="3 7"/>
<dbReference type="HAMAP" id="MF_00178">
    <property type="entry name" value="Lumazine_synth"/>
    <property type="match status" value="1"/>
</dbReference>
<dbReference type="RefSeq" id="WP_111597389.1">
    <property type="nucleotide sequence ID" value="NZ_QLLL01000003.1"/>
</dbReference>
<dbReference type="GO" id="GO:0009231">
    <property type="term" value="P:riboflavin biosynthetic process"/>
    <property type="evidence" value="ECO:0007669"/>
    <property type="project" value="UniProtKB-UniRule"/>
</dbReference>
<dbReference type="PANTHER" id="PTHR21058:SF0">
    <property type="entry name" value="6,7-DIMETHYL-8-RIBITYLLUMAZINE SYNTHASE"/>
    <property type="match status" value="1"/>
</dbReference>
<evidence type="ECO:0000256" key="2">
    <source>
        <dbReference type="ARBA" id="ARBA00007424"/>
    </source>
</evidence>
<dbReference type="OrthoDB" id="9809709at2"/>
<name>A0A327QT38_9BACT</name>
<comment type="catalytic activity">
    <reaction evidence="6 7">
        <text>(2S)-2-hydroxy-3-oxobutyl phosphate + 5-amino-6-(D-ribitylamino)uracil = 6,7-dimethyl-8-(1-D-ribityl)lumazine + phosphate + 2 H2O + H(+)</text>
        <dbReference type="Rhea" id="RHEA:26152"/>
        <dbReference type="ChEBI" id="CHEBI:15377"/>
        <dbReference type="ChEBI" id="CHEBI:15378"/>
        <dbReference type="ChEBI" id="CHEBI:15934"/>
        <dbReference type="ChEBI" id="CHEBI:43474"/>
        <dbReference type="ChEBI" id="CHEBI:58201"/>
        <dbReference type="ChEBI" id="CHEBI:58830"/>
        <dbReference type="EC" id="2.5.1.78"/>
    </reaction>
</comment>
<evidence type="ECO:0000256" key="3">
    <source>
        <dbReference type="ARBA" id="ARBA00012664"/>
    </source>
</evidence>
<dbReference type="Proteomes" id="UP000249547">
    <property type="component" value="Unassembled WGS sequence"/>
</dbReference>
<feature type="binding site" evidence="7">
    <location>
        <begin position="90"/>
        <end position="92"/>
    </location>
    <ligand>
        <name>5-amino-6-(D-ribitylamino)uracil</name>
        <dbReference type="ChEBI" id="CHEBI:15934"/>
    </ligand>
</feature>
<dbReference type="GO" id="GO:0005829">
    <property type="term" value="C:cytosol"/>
    <property type="evidence" value="ECO:0007669"/>
    <property type="project" value="TreeGrafter"/>
</dbReference>
<keyword evidence="5 7" id="KW-0808">Transferase</keyword>
<dbReference type="SUPFAM" id="SSF52121">
    <property type="entry name" value="Lumazine synthase"/>
    <property type="match status" value="1"/>
</dbReference>
<dbReference type="AlphaFoldDB" id="A0A327QT38"/>
<dbReference type="InterPro" id="IPR036467">
    <property type="entry name" value="LS/RS_sf"/>
</dbReference>
<dbReference type="CDD" id="cd09209">
    <property type="entry name" value="Lumazine_synthase-I"/>
    <property type="match status" value="1"/>
</dbReference>
<reference evidence="8 9" key="1">
    <citation type="submission" date="2018-06" db="EMBL/GenBank/DDBJ databases">
        <title>Genomic Encyclopedia of Archaeal and Bacterial Type Strains, Phase II (KMG-II): from individual species to whole genera.</title>
        <authorList>
            <person name="Goeker M."/>
        </authorList>
    </citation>
    <scope>NUCLEOTIDE SEQUENCE [LARGE SCALE GENOMIC DNA]</scope>
    <source>
        <strain evidence="8 9">DSM 23857</strain>
    </source>
</reference>
<evidence type="ECO:0000256" key="7">
    <source>
        <dbReference type="HAMAP-Rule" id="MF_00178"/>
    </source>
</evidence>
<sequence>MSVHNTSVLNDTGILQLEGASVVIVYTEWNEFIINELLAGSDRILAKHNITSVVKIQVPGAVEIPFAIKQYWEETKGTSKQPSSFIAFGCVIRGGTPHFDYVCKAITEGVTQLNLTLPVPTIFGVLTVNNVEQAEERLGGIHGHKGEEAALAALKMMSFQRQLVSGKL</sequence>
<dbReference type="NCBIfam" id="TIGR00114">
    <property type="entry name" value="lumazine-synth"/>
    <property type="match status" value="1"/>
</dbReference>
<keyword evidence="9" id="KW-1185">Reference proteome</keyword>
<dbReference type="InterPro" id="IPR034964">
    <property type="entry name" value="LS"/>
</dbReference>